<dbReference type="OrthoDB" id="1736837at2759"/>
<proteinExistence type="predicted"/>
<keyword evidence="2" id="KW-0479">Metal-binding</keyword>
<keyword evidence="4" id="KW-0223">Dioxygenase</keyword>
<protein>
    <recommendedName>
        <fullName evidence="7">Fe2OG dioxygenase domain-containing protein</fullName>
    </recommendedName>
</protein>
<organism evidence="8 9">
    <name type="scientific">Kingdonia uniflora</name>
    <dbReference type="NCBI Taxonomy" id="39325"/>
    <lineage>
        <taxon>Eukaryota</taxon>
        <taxon>Viridiplantae</taxon>
        <taxon>Streptophyta</taxon>
        <taxon>Embryophyta</taxon>
        <taxon>Tracheophyta</taxon>
        <taxon>Spermatophyta</taxon>
        <taxon>Magnoliopsida</taxon>
        <taxon>Ranunculales</taxon>
        <taxon>Circaeasteraceae</taxon>
        <taxon>Kingdonia</taxon>
    </lineage>
</organism>
<keyword evidence="3" id="KW-0847">Vitamin C</keyword>
<keyword evidence="5" id="KW-0560">Oxidoreductase</keyword>
<dbReference type="PROSITE" id="PS51471">
    <property type="entry name" value="FE2OG_OXY"/>
    <property type="match status" value="1"/>
</dbReference>
<feature type="domain" description="Fe2OG dioxygenase" evidence="7">
    <location>
        <begin position="312"/>
        <end position="415"/>
    </location>
</feature>
<evidence type="ECO:0000256" key="5">
    <source>
        <dbReference type="ARBA" id="ARBA00023002"/>
    </source>
</evidence>
<evidence type="ECO:0000256" key="2">
    <source>
        <dbReference type="ARBA" id="ARBA00022723"/>
    </source>
</evidence>
<keyword evidence="6" id="KW-0408">Iron</keyword>
<dbReference type="GO" id="GO:0051213">
    <property type="term" value="F:dioxygenase activity"/>
    <property type="evidence" value="ECO:0007669"/>
    <property type="project" value="UniProtKB-KW"/>
</dbReference>
<evidence type="ECO:0000313" key="9">
    <source>
        <dbReference type="Proteomes" id="UP000541444"/>
    </source>
</evidence>
<evidence type="ECO:0000259" key="7">
    <source>
        <dbReference type="PROSITE" id="PS51471"/>
    </source>
</evidence>
<dbReference type="PANTHER" id="PTHR24014">
    <property type="entry name" value="2-OXOGLUTARATE AND IRON-DEPENDENT OXYGENASE DOMAIN-CONTAINING PROTEIN 2"/>
    <property type="match status" value="1"/>
</dbReference>
<comment type="caution">
    <text evidence="8">The sequence shown here is derived from an EMBL/GenBank/DDBJ whole genome shotgun (WGS) entry which is preliminary data.</text>
</comment>
<dbReference type="Proteomes" id="UP000541444">
    <property type="component" value="Unassembled WGS sequence"/>
</dbReference>
<evidence type="ECO:0000256" key="3">
    <source>
        <dbReference type="ARBA" id="ARBA00022896"/>
    </source>
</evidence>
<dbReference type="AlphaFoldDB" id="A0A7J7MU29"/>
<dbReference type="InterPro" id="IPR006620">
    <property type="entry name" value="Pro_4_hyd_alph"/>
</dbReference>
<dbReference type="EMBL" id="JACGCM010001226">
    <property type="protein sequence ID" value="KAF6158383.1"/>
    <property type="molecule type" value="Genomic_DNA"/>
</dbReference>
<gene>
    <name evidence="8" type="ORF">GIB67_022463</name>
</gene>
<dbReference type="SMART" id="SM00702">
    <property type="entry name" value="P4Hc"/>
    <property type="match status" value="1"/>
</dbReference>
<dbReference type="GO" id="GO:0031418">
    <property type="term" value="F:L-ascorbic acid binding"/>
    <property type="evidence" value="ECO:0007669"/>
    <property type="project" value="UniProtKB-KW"/>
</dbReference>
<dbReference type="InterPro" id="IPR005123">
    <property type="entry name" value="Oxoglu/Fe-dep_dioxygenase_dom"/>
</dbReference>
<evidence type="ECO:0000256" key="6">
    <source>
        <dbReference type="ARBA" id="ARBA00023004"/>
    </source>
</evidence>
<evidence type="ECO:0000256" key="1">
    <source>
        <dbReference type="ARBA" id="ARBA00001961"/>
    </source>
</evidence>
<dbReference type="GO" id="GO:0005506">
    <property type="term" value="F:iron ion binding"/>
    <property type="evidence" value="ECO:0007669"/>
    <property type="project" value="InterPro"/>
</dbReference>
<reference evidence="8 9" key="1">
    <citation type="journal article" date="2020" name="IScience">
        <title>Genome Sequencing of the Endangered Kingdonia uniflora (Circaeasteraceae, Ranunculales) Reveals Potential Mechanisms of Evolutionary Specialization.</title>
        <authorList>
            <person name="Sun Y."/>
            <person name="Deng T."/>
            <person name="Zhang A."/>
            <person name="Moore M.J."/>
            <person name="Landis J.B."/>
            <person name="Lin N."/>
            <person name="Zhang H."/>
            <person name="Zhang X."/>
            <person name="Huang J."/>
            <person name="Zhang X."/>
            <person name="Sun H."/>
            <person name="Wang H."/>
        </authorList>
    </citation>
    <scope>NUCLEOTIDE SEQUENCE [LARGE SCALE GENOMIC DNA]</scope>
    <source>
        <strain evidence="8">TB1705</strain>
        <tissue evidence="8">Leaf</tissue>
    </source>
</reference>
<sequence length="516" mass="58436">MELVIRRKKEIERIRRKVFQLIKIFKLTTSLNKGKEPMREPISIPASVLQGNRGVGGTSSVNVDAELCFGLSGDAGNAVNSGDGNSDFFGTPLNSLGLIPFKMHEQCADMVDEDHLVDKNSDEIDTTIREINKEPWQTVKRNMKQSFKKATSRVEPKIKPTSENSRKLGLKSFQMNIISNKWPRSVTKDAESLLRIFLWTGNPVEKKSFTMLGLKCVNLWLRVVIRRLYDMNMAMLMKQARNVYSGASEWAIFMRSKFLSRWLTGDGASIDVWRDYWASGQPIKDLCPTAKNSKVTHSFLNDFIVDGHWNFSGEMLQLLSLVGIDPEAVPIVQGFHVDDSEVTLNVCLGKQFSGGELFFRGIRCDNHVNTDTQTEEILDYSHIPGHAVLHRGRHRHGARATTSGHRINLLIWCRRFVCELMPGLVSDERLMICPRFRPSPIGLGSGYGADPVIDAVAHTITVVAQAISAFRELKKYQKEFPNWCAECQRDKKERQRKMVAATRLELVRTLENPSVK</sequence>
<evidence type="ECO:0000313" key="8">
    <source>
        <dbReference type="EMBL" id="KAF6158383.1"/>
    </source>
</evidence>
<evidence type="ECO:0000256" key="4">
    <source>
        <dbReference type="ARBA" id="ARBA00022964"/>
    </source>
</evidence>
<name>A0A7J7MU29_9MAGN</name>
<comment type="cofactor">
    <cofactor evidence="1">
        <name>L-ascorbate</name>
        <dbReference type="ChEBI" id="CHEBI:38290"/>
    </cofactor>
</comment>
<dbReference type="PANTHER" id="PTHR24014:SF4">
    <property type="entry name" value="2-OXOGLUTARATE AND IRON-DEPENDENT OXYGENASE DOMAIN-CONTAINING PROTEIN 2"/>
    <property type="match status" value="1"/>
</dbReference>
<dbReference type="GO" id="GO:0016705">
    <property type="term" value="F:oxidoreductase activity, acting on paired donors, with incorporation or reduction of molecular oxygen"/>
    <property type="evidence" value="ECO:0007669"/>
    <property type="project" value="InterPro"/>
</dbReference>
<dbReference type="Gene3D" id="2.60.120.620">
    <property type="entry name" value="q2cbj1_9rhob like domain"/>
    <property type="match status" value="1"/>
</dbReference>
<accession>A0A7J7MU29</accession>
<keyword evidence="9" id="KW-1185">Reference proteome</keyword>